<evidence type="ECO:0000259" key="2">
    <source>
        <dbReference type="PROSITE" id="PS51898"/>
    </source>
</evidence>
<dbReference type="InterPro" id="IPR002104">
    <property type="entry name" value="Integrase_catalytic"/>
</dbReference>
<dbReference type="Pfam" id="PF00589">
    <property type="entry name" value="Phage_integrase"/>
    <property type="match status" value="1"/>
</dbReference>
<accession>A0ABD6BLB1</accession>
<dbReference type="EMBL" id="JBHUDI010000011">
    <property type="protein sequence ID" value="MFD1565600.1"/>
    <property type="molecule type" value="Genomic_DNA"/>
</dbReference>
<comment type="caution">
    <text evidence="3">The sequence shown here is derived from an EMBL/GenBank/DDBJ whole genome shotgun (WGS) entry which is preliminary data.</text>
</comment>
<evidence type="ECO:0000256" key="1">
    <source>
        <dbReference type="ARBA" id="ARBA00023172"/>
    </source>
</evidence>
<keyword evidence="4" id="KW-1185">Reference proteome</keyword>
<reference evidence="3 4" key="1">
    <citation type="journal article" date="2019" name="Int. J. Syst. Evol. Microbiol.">
        <title>The Global Catalogue of Microorganisms (GCM) 10K type strain sequencing project: providing services to taxonomists for standard genome sequencing and annotation.</title>
        <authorList>
            <consortium name="The Broad Institute Genomics Platform"/>
            <consortium name="The Broad Institute Genome Sequencing Center for Infectious Disease"/>
            <person name="Wu L."/>
            <person name="Ma J."/>
        </authorList>
    </citation>
    <scope>NUCLEOTIDE SEQUENCE [LARGE SCALE GENOMIC DNA]</scope>
    <source>
        <strain evidence="3 4">CGMCC 1.12230</strain>
    </source>
</reference>
<dbReference type="InterPro" id="IPR011010">
    <property type="entry name" value="DNA_brk_join_enz"/>
</dbReference>
<dbReference type="CDD" id="cd00397">
    <property type="entry name" value="DNA_BRE_C"/>
    <property type="match status" value="1"/>
</dbReference>
<evidence type="ECO:0000313" key="4">
    <source>
        <dbReference type="Proteomes" id="UP001597076"/>
    </source>
</evidence>
<name>A0ABD6BLB1_9EURY</name>
<organism evidence="3 4">
    <name type="scientific">Haloarchaeobius amylolyticus</name>
    <dbReference type="NCBI Taxonomy" id="1198296"/>
    <lineage>
        <taxon>Archaea</taxon>
        <taxon>Methanobacteriati</taxon>
        <taxon>Methanobacteriota</taxon>
        <taxon>Stenosarchaea group</taxon>
        <taxon>Halobacteria</taxon>
        <taxon>Halobacteriales</taxon>
        <taxon>Halorubellaceae</taxon>
        <taxon>Haloarchaeobius</taxon>
    </lineage>
</organism>
<sequence length="213" mass="24575">MRLESHDNKPNEYKCYLTPAEYELFIEVTDTRAAEYQERTKLSLRDEVMVRLGGDVGLRSREIVSVKANDLKVDEYGDRYIKVKGKNTRGGAPKTREAYVPDGCFSAIRDWMATRGVKPDEDTRILPITTRALRDRIEVLRERAAEQADNDDWNHVTSHDLRRFYAQDLLVRKGVGVRVVMAWGGWSSYSAIEPYLTSPTPEQMHEEIARHEL</sequence>
<protein>
    <submittedName>
        <fullName evidence="3">Tyrosine-type recombinase/integrase</fullName>
    </submittedName>
</protein>
<proteinExistence type="predicted"/>
<evidence type="ECO:0000313" key="3">
    <source>
        <dbReference type="EMBL" id="MFD1565600.1"/>
    </source>
</evidence>
<gene>
    <name evidence="3" type="ORF">ACFR99_18885</name>
</gene>
<dbReference type="GO" id="GO:0006310">
    <property type="term" value="P:DNA recombination"/>
    <property type="evidence" value="ECO:0007669"/>
    <property type="project" value="UniProtKB-KW"/>
</dbReference>
<dbReference type="Proteomes" id="UP001597076">
    <property type="component" value="Unassembled WGS sequence"/>
</dbReference>
<dbReference type="Gene3D" id="1.10.443.10">
    <property type="entry name" value="Intergrase catalytic core"/>
    <property type="match status" value="1"/>
</dbReference>
<dbReference type="SUPFAM" id="SSF56349">
    <property type="entry name" value="DNA breaking-rejoining enzymes"/>
    <property type="match status" value="1"/>
</dbReference>
<dbReference type="InterPro" id="IPR013762">
    <property type="entry name" value="Integrase-like_cat_sf"/>
</dbReference>
<dbReference type="AlphaFoldDB" id="A0ABD6BLB1"/>
<keyword evidence="1" id="KW-0233">DNA recombination</keyword>
<dbReference type="RefSeq" id="WP_390290816.1">
    <property type="nucleotide sequence ID" value="NZ_JBHUDI010000011.1"/>
</dbReference>
<feature type="domain" description="Tyr recombinase" evidence="2">
    <location>
        <begin position="12"/>
        <end position="209"/>
    </location>
</feature>
<dbReference type="PROSITE" id="PS51898">
    <property type="entry name" value="TYR_RECOMBINASE"/>
    <property type="match status" value="1"/>
</dbReference>